<gene>
    <name evidence="1" type="ORF">DOO78_22410</name>
</gene>
<protein>
    <submittedName>
        <fullName evidence="1">Uncharacterized protein</fullName>
    </submittedName>
</protein>
<sequence>MLLPVAAAAQPHPDPDWPCVQRYVPEIGAAALWPEAPGGDWQDDPGVAALVGRIAPRPVEAEQGLAAIRDFAAPLDAAARRRLLPLAFRGVLEETNRQRDAVIDQIRRYARRQHDLAGRVRELEAALRAAPPPAREELEQRRFFAAKTYADAERMLRYACEVPVRLEGRLGAYARAMQAAMPQG</sequence>
<dbReference type="EMBL" id="QLIX01000026">
    <property type="protein sequence ID" value="RAI56111.1"/>
    <property type="molecule type" value="Genomic_DNA"/>
</dbReference>
<organism evidence="1 2">
    <name type="scientific">Roseicella frigidaeris</name>
    <dbReference type="NCBI Taxonomy" id="2230885"/>
    <lineage>
        <taxon>Bacteria</taxon>
        <taxon>Pseudomonadati</taxon>
        <taxon>Pseudomonadota</taxon>
        <taxon>Alphaproteobacteria</taxon>
        <taxon>Acetobacterales</taxon>
        <taxon>Roseomonadaceae</taxon>
        <taxon>Roseicella</taxon>
    </lineage>
</organism>
<evidence type="ECO:0000313" key="1">
    <source>
        <dbReference type="EMBL" id="RAI56111.1"/>
    </source>
</evidence>
<keyword evidence="2" id="KW-1185">Reference proteome</keyword>
<comment type="caution">
    <text evidence="1">The sequence shown here is derived from an EMBL/GenBank/DDBJ whole genome shotgun (WGS) entry which is preliminary data.</text>
</comment>
<reference evidence="2" key="1">
    <citation type="submission" date="2018-06" db="EMBL/GenBank/DDBJ databases">
        <authorList>
            <person name="Khan S.A."/>
        </authorList>
    </citation>
    <scope>NUCLEOTIDE SEQUENCE [LARGE SCALE GENOMIC DNA]</scope>
    <source>
        <strain evidence="2">DB-1506</strain>
    </source>
</reference>
<dbReference type="Proteomes" id="UP000249065">
    <property type="component" value="Unassembled WGS sequence"/>
</dbReference>
<evidence type="ECO:0000313" key="2">
    <source>
        <dbReference type="Proteomes" id="UP000249065"/>
    </source>
</evidence>
<proteinExistence type="predicted"/>
<name>A0A327LYV3_9PROT</name>
<accession>A0A327LYV3</accession>
<dbReference type="AlphaFoldDB" id="A0A327LYV3"/>